<organism evidence="1 2">
    <name type="scientific">Eragrostis curvula</name>
    <name type="common">weeping love grass</name>
    <dbReference type="NCBI Taxonomy" id="38414"/>
    <lineage>
        <taxon>Eukaryota</taxon>
        <taxon>Viridiplantae</taxon>
        <taxon>Streptophyta</taxon>
        <taxon>Embryophyta</taxon>
        <taxon>Tracheophyta</taxon>
        <taxon>Spermatophyta</taxon>
        <taxon>Magnoliopsida</taxon>
        <taxon>Liliopsida</taxon>
        <taxon>Poales</taxon>
        <taxon>Poaceae</taxon>
        <taxon>PACMAD clade</taxon>
        <taxon>Chloridoideae</taxon>
        <taxon>Eragrostideae</taxon>
        <taxon>Eragrostidinae</taxon>
        <taxon>Eragrostis</taxon>
    </lineage>
</organism>
<dbReference type="Proteomes" id="UP000324897">
    <property type="component" value="Unassembled WGS sequence"/>
</dbReference>
<feature type="non-terminal residue" evidence="1">
    <location>
        <position position="1"/>
    </location>
</feature>
<reference evidence="1 2" key="1">
    <citation type="journal article" date="2019" name="Sci. Rep.">
        <title>A high-quality genome of Eragrostis curvula grass provides insights into Poaceae evolution and supports new strategies to enhance forage quality.</title>
        <authorList>
            <person name="Carballo J."/>
            <person name="Santos B.A.C.M."/>
            <person name="Zappacosta D."/>
            <person name="Garbus I."/>
            <person name="Selva J.P."/>
            <person name="Gallo C.A."/>
            <person name="Diaz A."/>
            <person name="Albertini E."/>
            <person name="Caccamo M."/>
            <person name="Echenique V."/>
        </authorList>
    </citation>
    <scope>NUCLEOTIDE SEQUENCE [LARGE SCALE GENOMIC DNA]</scope>
    <source>
        <strain evidence="2">cv. Victoria</strain>
        <tissue evidence="1">Leaf</tissue>
    </source>
</reference>
<keyword evidence="2" id="KW-1185">Reference proteome</keyword>
<proteinExistence type="predicted"/>
<name>A0A5J9T3J8_9POAL</name>
<dbReference type="AlphaFoldDB" id="A0A5J9T3J8"/>
<dbReference type="EMBL" id="RWGY01000051">
    <property type="protein sequence ID" value="TVU05945.1"/>
    <property type="molecule type" value="Genomic_DNA"/>
</dbReference>
<sequence>MSNAIDDVHQALRGKFELQRHLLTKGFDQAFIKRECDAVDTVVVDDDGDFGEGEEDDAANVNNLIHSMIRGTIRGEITDSNNGEPNEAAHHFLKSIFHCEDVSD</sequence>
<protein>
    <submittedName>
        <fullName evidence="1">Uncharacterized protein</fullName>
    </submittedName>
</protein>
<evidence type="ECO:0000313" key="1">
    <source>
        <dbReference type="EMBL" id="TVU05945.1"/>
    </source>
</evidence>
<evidence type="ECO:0000313" key="2">
    <source>
        <dbReference type="Proteomes" id="UP000324897"/>
    </source>
</evidence>
<comment type="caution">
    <text evidence="1">The sequence shown here is derived from an EMBL/GenBank/DDBJ whole genome shotgun (WGS) entry which is preliminary data.</text>
</comment>
<gene>
    <name evidence="1" type="ORF">EJB05_49131</name>
</gene>
<dbReference type="Gramene" id="TVU05945">
    <property type="protein sequence ID" value="TVU05945"/>
    <property type="gene ID" value="EJB05_49131"/>
</dbReference>
<accession>A0A5J9T3J8</accession>